<dbReference type="SUPFAM" id="SSF51735">
    <property type="entry name" value="NAD(P)-binding Rossmann-fold domains"/>
    <property type="match status" value="1"/>
</dbReference>
<dbReference type="CDD" id="cd05233">
    <property type="entry name" value="SDR_c"/>
    <property type="match status" value="1"/>
</dbReference>
<keyword evidence="2" id="KW-0560">Oxidoreductase</keyword>
<dbReference type="RefSeq" id="WP_061605485.1">
    <property type="nucleotide sequence ID" value="NZ_JEMA01000162.1"/>
</dbReference>
<dbReference type="Proteomes" id="UP000075260">
    <property type="component" value="Unassembled WGS sequence"/>
</dbReference>
<sequence length="286" mass="30325">MNDHPALTPGRVAVVTGAASGIGLAAASRFARMGLKVCLADLDGPALHEAAASAAAVAAGGKDDVRAVPTDVARIEDVQRLKQVAYDAFGEVAILMNNAGIGNGAKPWKDPERWRRIIEVNLWGVINGVQAFTEAMLAQGTPCAIVNTGSKQGITTPPGDAAYNVSKAGVKVLTEQLAHELRNVPGSKITAHLLIPGYTFTGMTARGPEKPAEAWTADQVVDLMIDSMGRGDFYILCPDNAVTREVDERRIQWAADDLIRNRPALSRWHPDHAEAFAAFMAGAAKP</sequence>
<dbReference type="AlphaFoldDB" id="A0A150R102"/>
<dbReference type="Pfam" id="PF00106">
    <property type="entry name" value="adh_short"/>
    <property type="match status" value="1"/>
</dbReference>
<comment type="similarity">
    <text evidence="1 3">Belongs to the short-chain dehydrogenases/reductases (SDR) family.</text>
</comment>
<evidence type="ECO:0000256" key="3">
    <source>
        <dbReference type="RuleBase" id="RU000363"/>
    </source>
</evidence>
<reference evidence="4 5" key="1">
    <citation type="submission" date="2014-02" db="EMBL/GenBank/DDBJ databases">
        <title>The small core and large imbalanced accessory genome model reveals a collaborative survival strategy of Sorangium cellulosum strains in nature.</title>
        <authorList>
            <person name="Han K."/>
            <person name="Peng R."/>
            <person name="Blom J."/>
            <person name="Li Y.-Z."/>
        </authorList>
    </citation>
    <scope>NUCLEOTIDE SEQUENCE [LARGE SCALE GENOMIC DNA]</scope>
    <source>
        <strain evidence="4 5">So0008-312</strain>
    </source>
</reference>
<dbReference type="Gene3D" id="3.40.50.720">
    <property type="entry name" value="NAD(P)-binding Rossmann-like Domain"/>
    <property type="match status" value="1"/>
</dbReference>
<dbReference type="PANTHER" id="PTHR43008:SF7">
    <property type="entry name" value="SHORT CHAIN DEHYDROGENASE_REDUCTASE (AFU_ORTHOLOGUE AFUA_2G00830)"/>
    <property type="match status" value="1"/>
</dbReference>
<dbReference type="PRINTS" id="PR00080">
    <property type="entry name" value="SDRFAMILY"/>
</dbReference>
<accession>A0A150R102</accession>
<evidence type="ECO:0000256" key="1">
    <source>
        <dbReference type="ARBA" id="ARBA00006484"/>
    </source>
</evidence>
<dbReference type="PRINTS" id="PR00081">
    <property type="entry name" value="GDHRDH"/>
</dbReference>
<dbReference type="EMBL" id="JEMA01000162">
    <property type="protein sequence ID" value="KYF73872.1"/>
    <property type="molecule type" value="Genomic_DNA"/>
</dbReference>
<dbReference type="PANTHER" id="PTHR43008">
    <property type="entry name" value="BENZIL REDUCTASE"/>
    <property type="match status" value="1"/>
</dbReference>
<dbReference type="InterPro" id="IPR002347">
    <property type="entry name" value="SDR_fam"/>
</dbReference>
<evidence type="ECO:0000256" key="2">
    <source>
        <dbReference type="ARBA" id="ARBA00023002"/>
    </source>
</evidence>
<protein>
    <submittedName>
        <fullName evidence="4">Short-chain dehydrogenase</fullName>
    </submittedName>
</protein>
<evidence type="ECO:0000313" key="4">
    <source>
        <dbReference type="EMBL" id="KYF73872.1"/>
    </source>
</evidence>
<dbReference type="GO" id="GO:0050664">
    <property type="term" value="F:oxidoreductase activity, acting on NAD(P)H, oxygen as acceptor"/>
    <property type="evidence" value="ECO:0007669"/>
    <property type="project" value="TreeGrafter"/>
</dbReference>
<gene>
    <name evidence="4" type="ORF">BE15_05835</name>
</gene>
<evidence type="ECO:0000313" key="5">
    <source>
        <dbReference type="Proteomes" id="UP000075260"/>
    </source>
</evidence>
<name>A0A150R102_SORCE</name>
<dbReference type="PROSITE" id="PS00061">
    <property type="entry name" value="ADH_SHORT"/>
    <property type="match status" value="1"/>
</dbReference>
<dbReference type="OrthoDB" id="4690547at2"/>
<dbReference type="InterPro" id="IPR020904">
    <property type="entry name" value="Sc_DH/Rdtase_CS"/>
</dbReference>
<comment type="caution">
    <text evidence="4">The sequence shown here is derived from an EMBL/GenBank/DDBJ whole genome shotgun (WGS) entry which is preliminary data.</text>
</comment>
<proteinExistence type="inferred from homology"/>
<dbReference type="InterPro" id="IPR036291">
    <property type="entry name" value="NAD(P)-bd_dom_sf"/>
</dbReference>
<organism evidence="4 5">
    <name type="scientific">Sorangium cellulosum</name>
    <name type="common">Polyangium cellulosum</name>
    <dbReference type="NCBI Taxonomy" id="56"/>
    <lineage>
        <taxon>Bacteria</taxon>
        <taxon>Pseudomonadati</taxon>
        <taxon>Myxococcota</taxon>
        <taxon>Polyangia</taxon>
        <taxon>Polyangiales</taxon>
        <taxon>Polyangiaceae</taxon>
        <taxon>Sorangium</taxon>
    </lineage>
</organism>